<feature type="transmembrane region" description="Helical" evidence="9">
    <location>
        <begin position="101"/>
        <end position="119"/>
    </location>
</feature>
<keyword evidence="4" id="KW-1003">Cell membrane</keyword>
<dbReference type="GO" id="GO:0046983">
    <property type="term" value="F:protein dimerization activity"/>
    <property type="evidence" value="ECO:0007669"/>
    <property type="project" value="InterPro"/>
</dbReference>
<dbReference type="GO" id="GO:0071281">
    <property type="term" value="P:cellular response to iron ion"/>
    <property type="evidence" value="ECO:0007669"/>
    <property type="project" value="UniProtKB-ARBA"/>
</dbReference>
<dbReference type="AlphaFoldDB" id="A0A6C0GSQ7"/>
<feature type="transmembrane region" description="Helical" evidence="9">
    <location>
        <begin position="146"/>
        <end position="164"/>
    </location>
</feature>
<dbReference type="Proteomes" id="UP000480178">
    <property type="component" value="Chromosome"/>
</dbReference>
<dbReference type="GO" id="GO:0043190">
    <property type="term" value="C:ATP-binding cassette (ABC) transporter complex"/>
    <property type="evidence" value="ECO:0007669"/>
    <property type="project" value="InterPro"/>
</dbReference>
<dbReference type="InterPro" id="IPR036388">
    <property type="entry name" value="WH-like_DNA-bd_sf"/>
</dbReference>
<dbReference type="Gene3D" id="1.10.10.10">
    <property type="entry name" value="Winged helix-like DNA-binding domain superfamily/Winged helix DNA-binding domain"/>
    <property type="match status" value="1"/>
</dbReference>
<evidence type="ECO:0000313" key="12">
    <source>
        <dbReference type="Proteomes" id="UP000480178"/>
    </source>
</evidence>
<dbReference type="Pfam" id="PF00950">
    <property type="entry name" value="ABC-3"/>
    <property type="match status" value="1"/>
</dbReference>
<comment type="subcellular location">
    <subcellularLocation>
        <location evidence="1 8">Cell membrane</location>
        <topology evidence="1 8">Multi-pass membrane protein</topology>
    </subcellularLocation>
</comment>
<feature type="domain" description="Iron dependent repressor metal binding and dimerisation" evidence="10">
    <location>
        <begin position="359"/>
        <end position="428"/>
    </location>
</feature>
<dbReference type="EMBL" id="CP048222">
    <property type="protein sequence ID" value="QHT71191.1"/>
    <property type="molecule type" value="Genomic_DNA"/>
</dbReference>
<evidence type="ECO:0000259" key="10">
    <source>
        <dbReference type="Pfam" id="PF02742"/>
    </source>
</evidence>
<feature type="transmembrane region" description="Helical" evidence="9">
    <location>
        <begin position="262"/>
        <end position="284"/>
    </location>
</feature>
<dbReference type="RefSeq" id="WP_162447131.1">
    <property type="nucleotide sequence ID" value="NZ_CP048222.1"/>
</dbReference>
<name>A0A6C0GSQ7_9BACT</name>
<evidence type="ECO:0000256" key="9">
    <source>
        <dbReference type="SAM" id="Phobius"/>
    </source>
</evidence>
<dbReference type="FunFam" id="1.10.3470.10:FF:000003">
    <property type="entry name" value="Iron ABC transporter permease SitD"/>
    <property type="match status" value="1"/>
</dbReference>
<evidence type="ECO:0000256" key="5">
    <source>
        <dbReference type="ARBA" id="ARBA00022692"/>
    </source>
</evidence>
<dbReference type="Pfam" id="PF02742">
    <property type="entry name" value="Fe_dep_repr_C"/>
    <property type="match status" value="1"/>
</dbReference>
<dbReference type="CDD" id="cd06550">
    <property type="entry name" value="TM_ABC_iron-siderophores_like"/>
    <property type="match status" value="1"/>
</dbReference>
<protein>
    <submittedName>
        <fullName evidence="11">Iron chelate uptake ABC transporter family permease subunit</fullName>
    </submittedName>
</protein>
<comment type="similarity">
    <text evidence="2 8">Belongs to the ABC-3 integral membrane protein family.</text>
</comment>
<dbReference type="InterPro" id="IPR037294">
    <property type="entry name" value="ABC_BtuC-like"/>
</dbReference>
<dbReference type="SUPFAM" id="SSF47979">
    <property type="entry name" value="Iron-dependent repressor protein, dimerization domain"/>
    <property type="match status" value="1"/>
</dbReference>
<dbReference type="SUPFAM" id="SSF81345">
    <property type="entry name" value="ABC transporter involved in vitamin B12 uptake, BtuC"/>
    <property type="match status" value="1"/>
</dbReference>
<evidence type="ECO:0000256" key="3">
    <source>
        <dbReference type="ARBA" id="ARBA00022448"/>
    </source>
</evidence>
<feature type="transmembrane region" description="Helical" evidence="9">
    <location>
        <begin position="189"/>
        <end position="217"/>
    </location>
</feature>
<evidence type="ECO:0000256" key="8">
    <source>
        <dbReference type="RuleBase" id="RU003943"/>
    </source>
</evidence>
<keyword evidence="7 9" id="KW-0472">Membrane</keyword>
<dbReference type="GO" id="GO:0010043">
    <property type="term" value="P:response to zinc ion"/>
    <property type="evidence" value="ECO:0007669"/>
    <property type="project" value="TreeGrafter"/>
</dbReference>
<evidence type="ECO:0000256" key="4">
    <source>
        <dbReference type="ARBA" id="ARBA00022475"/>
    </source>
</evidence>
<dbReference type="InterPro" id="IPR001367">
    <property type="entry name" value="Fe_dep_repressor"/>
</dbReference>
<dbReference type="Gene3D" id="1.10.3470.10">
    <property type="entry name" value="ABC transporter involved in vitamin B12 uptake, BtuC"/>
    <property type="match status" value="1"/>
</dbReference>
<keyword evidence="6 9" id="KW-1133">Transmembrane helix</keyword>
<evidence type="ECO:0000256" key="1">
    <source>
        <dbReference type="ARBA" id="ARBA00004651"/>
    </source>
</evidence>
<dbReference type="PANTHER" id="PTHR30477:SF3">
    <property type="entry name" value="METAL TRANSPORT SYSTEM MEMBRANE PROTEIN CT_069-RELATED"/>
    <property type="match status" value="1"/>
</dbReference>
<evidence type="ECO:0000256" key="2">
    <source>
        <dbReference type="ARBA" id="ARBA00008034"/>
    </source>
</evidence>
<feature type="transmembrane region" description="Helical" evidence="9">
    <location>
        <begin position="17"/>
        <end position="38"/>
    </location>
</feature>
<feature type="transmembrane region" description="Helical" evidence="9">
    <location>
        <begin position="69"/>
        <end position="89"/>
    </location>
</feature>
<dbReference type="GO" id="GO:0003700">
    <property type="term" value="F:DNA-binding transcription factor activity"/>
    <property type="evidence" value="ECO:0007669"/>
    <property type="project" value="InterPro"/>
</dbReference>
<keyword evidence="3 8" id="KW-0813">Transport</keyword>
<accession>A0A6C0GSQ7</accession>
<evidence type="ECO:0000256" key="7">
    <source>
        <dbReference type="ARBA" id="ARBA00023136"/>
    </source>
</evidence>
<organism evidence="11 12">
    <name type="scientific">Rhodocytophaga rosea</name>
    <dbReference type="NCBI Taxonomy" id="2704465"/>
    <lineage>
        <taxon>Bacteria</taxon>
        <taxon>Pseudomonadati</taxon>
        <taxon>Bacteroidota</taxon>
        <taxon>Cytophagia</taxon>
        <taxon>Cytophagales</taxon>
        <taxon>Rhodocytophagaceae</taxon>
        <taxon>Rhodocytophaga</taxon>
    </lineage>
</organism>
<keyword evidence="5 8" id="KW-0812">Transmembrane</keyword>
<reference evidence="11 12" key="1">
    <citation type="submission" date="2020-01" db="EMBL/GenBank/DDBJ databases">
        <authorList>
            <person name="Kim M.K."/>
        </authorList>
    </citation>
    <scope>NUCLEOTIDE SEQUENCE [LARGE SCALE GENOMIC DNA]</scope>
    <source>
        <strain evidence="11 12">172606-1</strain>
    </source>
</reference>
<sequence length="428" mass="47912">MNNFIEFFSFSDPNIRFVTFGSMLLSASAAIVGCFALLRKRALIGDAIAHSVLPGVCLAFIISEQKNPLLLLIGAFATGWLSLICIDLITSRTKIKEDTAIGLVLSVFFGIGILLLTAIQQQGNASQSGLDKFLFGKAASMVQEDVIVFSSVSLLLLLVVWLFYKEFKLLCFDENFARSIGLPVRRLEWLLTSLTVLSVVTGIQAVGVVLMAAILITPAAAARFWTDKLLVMLLLSAAFGAFSALTGAYISYLSPAMPTGPWMVMVISVIAVGSFILAPGKGIFARWQRQQKNRRQIVDENILKTFFHLNEKDKQFYIPHTIAQLLEKRRIEKPILLSGLKRLASEGYLEKSGHTWKLTKEGKERGKRITRLHRLWELYLTKYLHLAPDHVHEDAENIEHVITPELEEKIMEQLQYPDLDPHNSQIPK</sequence>
<gene>
    <name evidence="11" type="ORF">GXP67_33335</name>
</gene>
<dbReference type="InterPro" id="IPR001626">
    <property type="entry name" value="ABC_TroCD"/>
</dbReference>
<proteinExistence type="inferred from homology"/>
<evidence type="ECO:0000313" key="11">
    <source>
        <dbReference type="EMBL" id="QHT71191.1"/>
    </source>
</evidence>
<dbReference type="GO" id="GO:0046914">
    <property type="term" value="F:transition metal ion binding"/>
    <property type="evidence" value="ECO:0007669"/>
    <property type="project" value="InterPro"/>
</dbReference>
<dbReference type="InterPro" id="IPR036421">
    <property type="entry name" value="Fe_dep_repressor_sf"/>
</dbReference>
<dbReference type="InterPro" id="IPR022689">
    <property type="entry name" value="Iron_dep_repressor"/>
</dbReference>
<keyword evidence="12" id="KW-1185">Reference proteome</keyword>
<dbReference type="SMART" id="SM00529">
    <property type="entry name" value="HTH_DTXR"/>
    <property type="match status" value="1"/>
</dbReference>
<evidence type="ECO:0000256" key="6">
    <source>
        <dbReference type="ARBA" id="ARBA00022989"/>
    </source>
</evidence>
<feature type="transmembrane region" description="Helical" evidence="9">
    <location>
        <begin position="229"/>
        <end position="250"/>
    </location>
</feature>
<dbReference type="PANTHER" id="PTHR30477">
    <property type="entry name" value="ABC-TRANSPORTER METAL-BINDING PROTEIN"/>
    <property type="match status" value="1"/>
</dbReference>
<dbReference type="KEGG" id="rhoz:GXP67_33335"/>
<dbReference type="GO" id="GO:0055085">
    <property type="term" value="P:transmembrane transport"/>
    <property type="evidence" value="ECO:0007669"/>
    <property type="project" value="InterPro"/>
</dbReference>